<dbReference type="Proteomes" id="UP000256542">
    <property type="component" value="Unassembled WGS sequence"/>
</dbReference>
<feature type="binding site" evidence="18">
    <location>
        <position position="128"/>
    </location>
    <ligand>
        <name>K(+)</name>
        <dbReference type="ChEBI" id="CHEBI:29103"/>
    </ligand>
</feature>
<feature type="binding site" evidence="17">
    <location>
        <position position="329"/>
    </location>
    <ligand>
        <name>(6S)-NADPHX</name>
        <dbReference type="ChEBI" id="CHEBI:64076"/>
    </ligand>
</feature>
<evidence type="ECO:0000256" key="7">
    <source>
        <dbReference type="ARBA" id="ARBA00022840"/>
    </source>
</evidence>
<dbReference type="SUPFAM" id="SSF64153">
    <property type="entry name" value="YjeF N-terminal domain-like"/>
    <property type="match status" value="1"/>
</dbReference>
<dbReference type="PROSITE" id="PS51383">
    <property type="entry name" value="YJEF_C_3"/>
    <property type="match status" value="1"/>
</dbReference>
<comment type="function">
    <text evidence="18">Catalyzes the epimerization of the S- and R-forms of NAD(P)HX, a damaged form of NAD(P)H that is a result of enzymatic or heat-dependent hydration. This is a prerequisite for the S-specific NAD(P)H-hydrate dehydratase to allow the repair of both epimers of NAD(P)HX.</text>
</comment>
<dbReference type="Gene3D" id="3.40.50.10260">
    <property type="entry name" value="YjeF N-terminal domain"/>
    <property type="match status" value="1"/>
</dbReference>
<feature type="domain" description="YjeF C-terminal" evidence="20">
    <location>
        <begin position="233"/>
        <end position="497"/>
    </location>
</feature>
<comment type="catalytic activity">
    <reaction evidence="2 18 19">
        <text>(6R)-NADPHX = (6S)-NADPHX</text>
        <dbReference type="Rhea" id="RHEA:32227"/>
        <dbReference type="ChEBI" id="CHEBI:64076"/>
        <dbReference type="ChEBI" id="CHEBI:64077"/>
        <dbReference type="EC" id="5.1.99.6"/>
    </reaction>
</comment>
<evidence type="ECO:0000256" key="6">
    <source>
        <dbReference type="ARBA" id="ARBA00022741"/>
    </source>
</evidence>
<dbReference type="SUPFAM" id="SSF53613">
    <property type="entry name" value="Ribokinase-like"/>
    <property type="match status" value="1"/>
</dbReference>
<keyword evidence="23" id="KW-1185">Reference proteome</keyword>
<evidence type="ECO:0000259" key="20">
    <source>
        <dbReference type="PROSITE" id="PS51383"/>
    </source>
</evidence>
<dbReference type="PIRSF" id="PIRSF017184">
    <property type="entry name" value="Nnr"/>
    <property type="match status" value="1"/>
</dbReference>
<comment type="similarity">
    <text evidence="18">Belongs to the NnrE/AIBP family.</text>
</comment>
<feature type="domain" description="YjeF N-terminal" evidence="21">
    <location>
        <begin position="18"/>
        <end position="220"/>
    </location>
</feature>
<keyword evidence="6 17" id="KW-0547">Nucleotide-binding</keyword>
<dbReference type="HAMAP" id="MF_01966">
    <property type="entry name" value="NADHX_epimerase"/>
    <property type="match status" value="1"/>
</dbReference>
<keyword evidence="11 18" id="KW-0413">Isomerase</keyword>
<dbReference type="GO" id="GO:0052856">
    <property type="term" value="F:NAD(P)HX epimerase activity"/>
    <property type="evidence" value="ECO:0007669"/>
    <property type="project" value="UniProtKB-UniRule"/>
</dbReference>
<evidence type="ECO:0000256" key="15">
    <source>
        <dbReference type="ARBA" id="ARBA00048238"/>
    </source>
</evidence>
<comment type="cofactor">
    <cofactor evidence="17">
        <name>Mg(2+)</name>
        <dbReference type="ChEBI" id="CHEBI:18420"/>
    </cofactor>
</comment>
<organism evidence="22 23">
    <name type="scientific">Marinomonas pollencensis</name>
    <dbReference type="NCBI Taxonomy" id="491954"/>
    <lineage>
        <taxon>Bacteria</taxon>
        <taxon>Pseudomonadati</taxon>
        <taxon>Pseudomonadota</taxon>
        <taxon>Gammaproteobacteria</taxon>
        <taxon>Oceanospirillales</taxon>
        <taxon>Oceanospirillaceae</taxon>
        <taxon>Marinomonas</taxon>
    </lineage>
</organism>
<evidence type="ECO:0000256" key="18">
    <source>
        <dbReference type="HAMAP-Rule" id="MF_01966"/>
    </source>
</evidence>
<keyword evidence="7 17" id="KW-0067">ATP-binding</keyword>
<evidence type="ECO:0000256" key="8">
    <source>
        <dbReference type="ARBA" id="ARBA00022857"/>
    </source>
</evidence>
<dbReference type="EC" id="4.2.1.136" evidence="19"/>
<dbReference type="GO" id="GO:0052855">
    <property type="term" value="F:ADP-dependent NAD(P)H-hydrate dehydratase activity"/>
    <property type="evidence" value="ECO:0007669"/>
    <property type="project" value="UniProtKB-UniRule"/>
</dbReference>
<dbReference type="PROSITE" id="PS51385">
    <property type="entry name" value="YJEF_N"/>
    <property type="match status" value="1"/>
</dbReference>
<evidence type="ECO:0000256" key="14">
    <source>
        <dbReference type="ARBA" id="ARBA00025153"/>
    </source>
</evidence>
<dbReference type="InterPro" id="IPR004443">
    <property type="entry name" value="YjeF_N_dom"/>
</dbReference>
<comment type="catalytic activity">
    <reaction evidence="16 17 19">
        <text>(6S)-NADPHX + ADP = AMP + phosphate + NADPH + H(+)</text>
        <dbReference type="Rhea" id="RHEA:32235"/>
        <dbReference type="ChEBI" id="CHEBI:15378"/>
        <dbReference type="ChEBI" id="CHEBI:43474"/>
        <dbReference type="ChEBI" id="CHEBI:57783"/>
        <dbReference type="ChEBI" id="CHEBI:64076"/>
        <dbReference type="ChEBI" id="CHEBI:456215"/>
        <dbReference type="ChEBI" id="CHEBI:456216"/>
        <dbReference type="EC" id="4.2.1.136"/>
    </reaction>
</comment>
<feature type="binding site" evidence="18">
    <location>
        <position position="66"/>
    </location>
    <ligand>
        <name>K(+)</name>
        <dbReference type="ChEBI" id="CHEBI:29103"/>
    </ligand>
</feature>
<evidence type="ECO:0000256" key="2">
    <source>
        <dbReference type="ARBA" id="ARBA00000909"/>
    </source>
</evidence>
<comment type="caution">
    <text evidence="18">Lacks conserved residue(s) required for the propagation of feature annotation.</text>
</comment>
<feature type="binding site" evidence="17">
    <location>
        <begin position="414"/>
        <end position="418"/>
    </location>
    <ligand>
        <name>AMP</name>
        <dbReference type="ChEBI" id="CHEBI:456215"/>
    </ligand>
</feature>
<dbReference type="GO" id="GO:0046496">
    <property type="term" value="P:nicotinamide nucleotide metabolic process"/>
    <property type="evidence" value="ECO:0007669"/>
    <property type="project" value="UniProtKB-UniRule"/>
</dbReference>
<feature type="binding site" evidence="18">
    <location>
        <begin position="132"/>
        <end position="138"/>
    </location>
    <ligand>
        <name>(6S)-NADPHX</name>
        <dbReference type="ChEBI" id="CHEBI:64076"/>
    </ligand>
</feature>
<evidence type="ECO:0000256" key="10">
    <source>
        <dbReference type="ARBA" id="ARBA00023027"/>
    </source>
</evidence>
<evidence type="ECO:0000256" key="3">
    <source>
        <dbReference type="ARBA" id="ARBA00006001"/>
    </source>
</evidence>
<dbReference type="InterPro" id="IPR017953">
    <property type="entry name" value="Carbohydrate_kinase_pred_CS"/>
</dbReference>
<dbReference type="RefSeq" id="WP_181903115.1">
    <property type="nucleotide sequence ID" value="NZ_QUNG01000013.1"/>
</dbReference>
<dbReference type="CDD" id="cd01171">
    <property type="entry name" value="YXKO-related"/>
    <property type="match status" value="1"/>
</dbReference>
<dbReference type="HAMAP" id="MF_01965">
    <property type="entry name" value="NADHX_dehydratase"/>
    <property type="match status" value="1"/>
</dbReference>
<reference evidence="22 23" key="1">
    <citation type="submission" date="2018-08" db="EMBL/GenBank/DDBJ databases">
        <title>Genomic Encyclopedia of Type Strains, Phase III (KMG-III): the genomes of soil and plant-associated and newly described type strains.</title>
        <authorList>
            <person name="Whitman W."/>
        </authorList>
    </citation>
    <scope>NUCLEOTIDE SEQUENCE [LARGE SCALE GENOMIC DNA]</scope>
    <source>
        <strain evidence="22 23">CECT 7375</strain>
    </source>
</reference>
<comment type="subunit">
    <text evidence="17">Homotetramer.</text>
</comment>
<keyword evidence="8 17" id="KW-0521">NADP</keyword>
<dbReference type="GO" id="GO:0110051">
    <property type="term" value="P:metabolite repair"/>
    <property type="evidence" value="ECO:0007669"/>
    <property type="project" value="TreeGrafter"/>
</dbReference>
<keyword evidence="12 17" id="KW-0456">Lyase</keyword>
<evidence type="ECO:0000256" key="9">
    <source>
        <dbReference type="ARBA" id="ARBA00022958"/>
    </source>
</evidence>
<comment type="similarity">
    <text evidence="3 19">In the N-terminal section; belongs to the NnrE/AIBP family.</text>
</comment>
<protein>
    <recommendedName>
        <fullName evidence="19">Bifunctional NAD(P)H-hydrate repair enzyme</fullName>
    </recommendedName>
    <alternativeName>
        <fullName evidence="19">Nicotinamide nucleotide repair protein</fullName>
    </alternativeName>
    <domain>
        <recommendedName>
            <fullName evidence="19">ADP-dependent (S)-NAD(P)H-hydrate dehydratase</fullName>
            <ecNumber evidence="19">4.2.1.136</ecNumber>
        </recommendedName>
        <alternativeName>
            <fullName evidence="19">ADP-dependent NAD(P)HX dehydratase</fullName>
        </alternativeName>
    </domain>
    <domain>
        <recommendedName>
            <fullName evidence="19">NAD(P)H-hydrate epimerase</fullName>
            <ecNumber evidence="19">5.1.99.6</ecNumber>
        </recommendedName>
    </domain>
</protein>
<evidence type="ECO:0000256" key="19">
    <source>
        <dbReference type="PIRNR" id="PIRNR017184"/>
    </source>
</evidence>
<evidence type="ECO:0000259" key="21">
    <source>
        <dbReference type="PROSITE" id="PS51385"/>
    </source>
</evidence>
<evidence type="ECO:0000313" key="22">
    <source>
        <dbReference type="EMBL" id="REG81622.1"/>
    </source>
</evidence>
<evidence type="ECO:0000256" key="5">
    <source>
        <dbReference type="ARBA" id="ARBA00022723"/>
    </source>
</evidence>
<evidence type="ECO:0000256" key="4">
    <source>
        <dbReference type="ARBA" id="ARBA00009524"/>
    </source>
</evidence>
<proteinExistence type="inferred from homology"/>
<evidence type="ECO:0000313" key="23">
    <source>
        <dbReference type="Proteomes" id="UP000256542"/>
    </source>
</evidence>
<comment type="function">
    <text evidence="17">Catalyzes the dehydration of the S-form of NAD(P)HX at the expense of ADP, which is converted to AMP. Together with NAD(P)HX epimerase, which catalyzes the epimerization of the S- and R-forms, the enzyme allows the repair of both epimers of NAD(P)HX, a damaged form of NAD(P)H that is a result of enzymatic or heat-dependent hydration.</text>
</comment>
<feature type="binding site" evidence="18">
    <location>
        <begin position="65"/>
        <end position="69"/>
    </location>
    <ligand>
        <name>(6S)-NADPHX</name>
        <dbReference type="ChEBI" id="CHEBI:64076"/>
    </ligand>
</feature>
<keyword evidence="10 17" id="KW-0520">NAD</keyword>
<name>A0A3E0DHQ8_9GAMM</name>
<comment type="similarity">
    <text evidence="4 19">In the C-terminal section; belongs to the NnrD/CARKD family.</text>
</comment>
<comment type="similarity">
    <text evidence="17">Belongs to the NnrD/CARKD family.</text>
</comment>
<feature type="binding site" evidence="17">
    <location>
        <position position="268"/>
    </location>
    <ligand>
        <name>(6S)-NADPHX</name>
        <dbReference type="ChEBI" id="CHEBI:64076"/>
    </ligand>
</feature>
<comment type="caution">
    <text evidence="22">The sequence shown here is derived from an EMBL/GenBank/DDBJ whole genome shotgun (WGS) entry which is preliminary data.</text>
</comment>
<keyword evidence="9 18" id="KW-0630">Potassium</keyword>
<evidence type="ECO:0000256" key="12">
    <source>
        <dbReference type="ARBA" id="ARBA00023239"/>
    </source>
</evidence>
<sequence>MRHIGAFSTQPVFNVASIRQIEKALFSFEGNSFTVMERAAQALFKHIVTKWPDAQHFVILAGAGNNGGDGLLLAVLLKQAGLQVLVLDCAHSPRSGDALRAFEAAQRAKVNVELFSIEQVCSAAVVVDGVLGIGARLPLREDLQCVVHWINQTKHKGAAVVAIDLPTGVDADTGYAQQCVEADLTISMVQLKIGNLLGRGGIAAGQLINDSLGSQSIMAEMSLAGGQLHWLDVRQFVKQKPCPRYLDSHKGSYGHVAVVGGDHGYGGAALMASEAASKTGAGTVALLTRWEHVTASLVRNPNVMAFDAQQEQVLSLGIRNHCVLVLGPGLGRARWGQQLFTQMMALSLPTVLDADGLFWLSQDSEVELPIGSVITPHLGEAARLLGWQIEQVNRSPIKAALLLARRYRCVVVLKGVTTLVVNERGDVYMAGKSEPVLSKGGSGDVLSGMLGATLAYYKDTLEAALMAVSWHNYAAGEMAVHKGVHCGQPYDVLDYLD</sequence>
<comment type="cofactor">
    <cofactor evidence="18 19">
        <name>K(+)</name>
        <dbReference type="ChEBI" id="CHEBI:29103"/>
    </cofactor>
    <text evidence="18 19">Binds 1 potassium ion per subunit.</text>
</comment>
<evidence type="ECO:0000256" key="17">
    <source>
        <dbReference type="HAMAP-Rule" id="MF_01965"/>
    </source>
</evidence>
<dbReference type="GO" id="GO:0005524">
    <property type="term" value="F:ATP binding"/>
    <property type="evidence" value="ECO:0007669"/>
    <property type="project" value="UniProtKB-UniRule"/>
</dbReference>
<feature type="binding site" evidence="18">
    <location>
        <position position="167"/>
    </location>
    <ligand>
        <name>K(+)</name>
        <dbReference type="ChEBI" id="CHEBI:29103"/>
    </ligand>
</feature>
<dbReference type="Pfam" id="PF03853">
    <property type="entry name" value="YjeF_N"/>
    <property type="match status" value="1"/>
</dbReference>
<comment type="function">
    <text evidence="14 19">Bifunctional enzyme that catalyzes the epimerization of the S- and R-forms of NAD(P)HX and the dehydration of the S-form of NAD(P)HX at the expense of ADP, which is converted to AMP. This allows the repair of both epimers of NAD(P)HX, a damaged form of NAD(P)H that is a result of enzymatic or heat-dependent hydration.</text>
</comment>
<evidence type="ECO:0000256" key="13">
    <source>
        <dbReference type="ARBA" id="ARBA00023268"/>
    </source>
</evidence>
<dbReference type="InterPro" id="IPR029056">
    <property type="entry name" value="Ribokinase-like"/>
</dbReference>
<dbReference type="Gene3D" id="3.40.1190.20">
    <property type="match status" value="1"/>
</dbReference>
<dbReference type="PANTHER" id="PTHR12592">
    <property type="entry name" value="ATP-DEPENDENT (S)-NAD(P)H-HYDRATE DEHYDRATASE FAMILY MEMBER"/>
    <property type="match status" value="1"/>
</dbReference>
<dbReference type="EMBL" id="QUNG01000013">
    <property type="protein sequence ID" value="REG81622.1"/>
    <property type="molecule type" value="Genomic_DNA"/>
</dbReference>
<dbReference type="InterPro" id="IPR030677">
    <property type="entry name" value="Nnr"/>
</dbReference>
<dbReference type="InterPro" id="IPR000631">
    <property type="entry name" value="CARKD"/>
</dbReference>
<keyword evidence="5 18" id="KW-0479">Metal-binding</keyword>
<dbReference type="PANTHER" id="PTHR12592:SF0">
    <property type="entry name" value="ATP-DEPENDENT (S)-NAD(P)H-HYDRATE DEHYDRATASE"/>
    <property type="match status" value="1"/>
</dbReference>
<feature type="binding site" evidence="17">
    <location>
        <position position="377"/>
    </location>
    <ligand>
        <name>(6S)-NADPHX</name>
        <dbReference type="ChEBI" id="CHEBI:64076"/>
    </ligand>
</feature>
<feature type="binding site" evidence="17">
    <location>
        <position position="444"/>
    </location>
    <ligand>
        <name>(6S)-NADPHX</name>
        <dbReference type="ChEBI" id="CHEBI:64076"/>
    </ligand>
</feature>
<keyword evidence="13" id="KW-0511">Multifunctional enzyme</keyword>
<dbReference type="EC" id="5.1.99.6" evidence="19"/>
<comment type="catalytic activity">
    <reaction evidence="1 18 19">
        <text>(6R)-NADHX = (6S)-NADHX</text>
        <dbReference type="Rhea" id="RHEA:32215"/>
        <dbReference type="ChEBI" id="CHEBI:64074"/>
        <dbReference type="ChEBI" id="CHEBI:64075"/>
        <dbReference type="EC" id="5.1.99.6"/>
    </reaction>
</comment>
<dbReference type="Pfam" id="PF01256">
    <property type="entry name" value="Carb_kinase"/>
    <property type="match status" value="1"/>
</dbReference>
<evidence type="ECO:0000256" key="1">
    <source>
        <dbReference type="ARBA" id="ARBA00000013"/>
    </source>
</evidence>
<dbReference type="NCBIfam" id="TIGR00197">
    <property type="entry name" value="yjeF_nterm"/>
    <property type="match status" value="1"/>
</dbReference>
<evidence type="ECO:0000256" key="11">
    <source>
        <dbReference type="ARBA" id="ARBA00023235"/>
    </source>
</evidence>
<feature type="binding site" evidence="18">
    <location>
        <position position="164"/>
    </location>
    <ligand>
        <name>(6S)-NADPHX</name>
        <dbReference type="ChEBI" id="CHEBI:64076"/>
    </ligand>
</feature>
<comment type="catalytic activity">
    <reaction evidence="15 17 19">
        <text>(6S)-NADHX + ADP = AMP + phosphate + NADH + H(+)</text>
        <dbReference type="Rhea" id="RHEA:32223"/>
        <dbReference type="ChEBI" id="CHEBI:15378"/>
        <dbReference type="ChEBI" id="CHEBI:43474"/>
        <dbReference type="ChEBI" id="CHEBI:57945"/>
        <dbReference type="ChEBI" id="CHEBI:64074"/>
        <dbReference type="ChEBI" id="CHEBI:456215"/>
        <dbReference type="ChEBI" id="CHEBI:456216"/>
        <dbReference type="EC" id="4.2.1.136"/>
    </reaction>
</comment>
<dbReference type="GO" id="GO:0046872">
    <property type="term" value="F:metal ion binding"/>
    <property type="evidence" value="ECO:0007669"/>
    <property type="project" value="UniProtKB-UniRule"/>
</dbReference>
<dbReference type="NCBIfam" id="TIGR00196">
    <property type="entry name" value="yjeF_cterm"/>
    <property type="match status" value="1"/>
</dbReference>
<dbReference type="AlphaFoldDB" id="A0A3E0DHQ8"/>
<gene>
    <name evidence="18" type="primary">nnrE</name>
    <name evidence="17" type="synonym">nnrD</name>
    <name evidence="22" type="ORF">DFP81_11346</name>
</gene>
<evidence type="ECO:0000256" key="16">
    <source>
        <dbReference type="ARBA" id="ARBA00049209"/>
    </source>
</evidence>
<dbReference type="PROSITE" id="PS01050">
    <property type="entry name" value="YJEF_C_2"/>
    <property type="match status" value="1"/>
</dbReference>
<accession>A0A3E0DHQ8</accession>
<dbReference type="InterPro" id="IPR036652">
    <property type="entry name" value="YjeF_N_dom_sf"/>
</dbReference>
<feature type="binding site" evidence="17">
    <location>
        <position position="443"/>
    </location>
    <ligand>
        <name>AMP</name>
        <dbReference type="ChEBI" id="CHEBI:456215"/>
    </ligand>
</feature>